<organism evidence="1 2">
    <name type="scientific">Fukomys damarensis</name>
    <name type="common">Damaraland mole rat</name>
    <name type="synonym">Cryptomys damarensis</name>
    <dbReference type="NCBI Taxonomy" id="885580"/>
    <lineage>
        <taxon>Eukaryota</taxon>
        <taxon>Metazoa</taxon>
        <taxon>Chordata</taxon>
        <taxon>Craniata</taxon>
        <taxon>Vertebrata</taxon>
        <taxon>Euteleostomi</taxon>
        <taxon>Mammalia</taxon>
        <taxon>Eutheria</taxon>
        <taxon>Euarchontoglires</taxon>
        <taxon>Glires</taxon>
        <taxon>Rodentia</taxon>
        <taxon>Hystricomorpha</taxon>
        <taxon>Bathyergidae</taxon>
        <taxon>Fukomys</taxon>
    </lineage>
</organism>
<gene>
    <name evidence="1" type="ORF">H920_12703</name>
</gene>
<evidence type="ECO:0000313" key="2">
    <source>
        <dbReference type="Proteomes" id="UP000028990"/>
    </source>
</evidence>
<reference evidence="1 2" key="1">
    <citation type="submission" date="2013-11" db="EMBL/GenBank/DDBJ databases">
        <title>The Damaraland mole rat (Fukomys damarensis) genome and evolution of African mole rats.</title>
        <authorList>
            <person name="Gladyshev V.N."/>
            <person name="Fang X."/>
        </authorList>
    </citation>
    <scope>NUCLEOTIDE SEQUENCE [LARGE SCALE GENOMIC DNA]</scope>
    <source>
        <tissue evidence="1">Liver</tissue>
    </source>
</reference>
<dbReference type="AlphaFoldDB" id="A0A091D1C1"/>
<keyword evidence="2" id="KW-1185">Reference proteome</keyword>
<accession>A0A091D1C1</accession>
<evidence type="ECO:0000313" key="1">
    <source>
        <dbReference type="EMBL" id="KFO25899.1"/>
    </source>
</evidence>
<sequence length="211" mass="23574">MDLEVNNKDIYFLGPRKKNLHDSSLSVSAEEFGHLLDENVGSNFDNIGVNAMANKDQANSLTLCQYDKCWGNKFLNCHARNCLLQLKLHHLVKPFPAICSAPKLLQRLTGAAKTAKSHTYDRIRWHEILAHFYSLSNASFRGLCSSDLCALYRVSGLQRQSFASVDDCSPKFIQTNLIICACKRILSLALGPVTFEETQDSSFEGFNNIGP</sequence>
<name>A0A091D1C1_FUKDA</name>
<protein>
    <submittedName>
        <fullName evidence="1">CCAAT/enhancer-binding protein zeta</fullName>
    </submittedName>
</protein>
<dbReference type="EMBL" id="KN123317">
    <property type="protein sequence ID" value="KFO25899.1"/>
    <property type="molecule type" value="Genomic_DNA"/>
</dbReference>
<dbReference type="Proteomes" id="UP000028990">
    <property type="component" value="Unassembled WGS sequence"/>
</dbReference>
<proteinExistence type="predicted"/>